<dbReference type="InterPro" id="IPR001466">
    <property type="entry name" value="Beta-lactam-related"/>
</dbReference>
<proteinExistence type="predicted"/>
<keyword evidence="2 6" id="KW-0812">Transmembrane</keyword>
<evidence type="ECO:0000256" key="4">
    <source>
        <dbReference type="ARBA" id="ARBA00023136"/>
    </source>
</evidence>
<sequence>MKALASAVLTAYVAVWVWFYLLVHHTHDKGVRSSTDAPSIILVVEMVKLVFSSLIFCKMRGISELIQFFHNGHLFFKTSIYYLPIALLYAVYNYLMLANIRANHPTVYLIFSSSRLLMVAYTWQTIFRIQFPPLKKVGLALITCGIFAKGYNSSAGGGDYASSADYSTTSMLSGGLLILVQMACSVVASVYNEKLLKGNPCNQHLQNICLYINSIVINCVIFTFMNTDSDKESPVFTLDSAKIIITLASAGIISSMVLRFVDSVTKSVASASEIVFTYIIDVLFFQYSLTFAEIVSVGFVMTGTVLYSMKNAPKNYRKDKKVLPNSFPKNMSKDKNLLIRSASIMMTAGTILFTINVSIMNQYPNSIHRSTFEDQHQQDSAMLAPILTNKALPLCTKEQTSSRNSTEGYQINQVRAKRNAHKQKAAEEVIYFIVEQLSKIGAPAALMYGTLLHEFRNGTGPCVVPRADDKDFDIAVFEEHFRLIADMTQEIESMFGFKVVTYEKQSLFLSLVPPGQKKPGIGFQIDVYGFQCDDTNRLLYFPWDDVAVRTEHFLPLLKHKTLPVDTRRTSDETEPLYHHIPFNPRCLLANMYGEDFMTPKIGHFIQHDVFSRLESFRCEQTMTVLEHQEFDRQQSFCQSRQIDVTKFSPPKARFLPNHSTVTLTQAGKGSTRNTAISMNDKPSLSQSDDLRSSMNNGSVAQEDKDSSTRNTTISKNIKRHLPQSDNLKSGIITCIENREDSAHALVLAESVNDFNNQEEGESIYLEIYHVSKLSQFISAKLESFQGVSVVDLQQQSTSCFIDAISTTVLGNIFLSKPSIVLLPREMKRRQGLPFAHIFEEECENRNFTHTVVLTLDELDKEVEVLTSTQDPCKYQYLRAHNQQSLASQRKMMSIHNYVPTKGSSRNIRLSYLYPNAPYEWFLSNNEESVRVPCTNPSICDEVSRIIDRNAHRHAKALRSLLLDRPLNWVAFDGGLVSQPQRKNQISIPCSRFNSLEGAKRSVKAAISNTDQEVMVNIDLVSTADNVSIAMHNEESFGGYTFEGNQLPHQNSISRINFDDARKRHLNPCLPENIVQTWFDPNRYREYSKCGEECAEPISRMEDIIDNITILSEVVFDLKSSSSSYDQANDILKIIRNTTNNGNIASRISVRYFSASKTHDKLLSEVLPDHVFDQIESGTFPSDLKIYMNAPSKEACLLLATWSNRRFVRLAGCFVQNNNADIERSWKHIFKNITSSGVMNIAVPLANNLRIICDVPRKQEVGNPAMWKDGLVSCVENGFDWIHFPFAPSKADTTVPFSSTIGSILSHGSEVETILSKSKDALAQSSKTDFGTIDSNQTTWDNYVSHWGVTSPFFWKPEDQKWSFTGQSMSSPPEAKTGIYRCVTKILTIMLFLRLEEIGLLSVDDKVTGLANDITVTWRQVFTNTAGVDGSEAGMHFVYSNSLWSHVAASIANATGMTFLDVMDYYIIQPMGLKGHFDVDTVYPPYTASGFLGTNEDLMIIGSTLASGGISPKTRLQVISNKSVDEMLKDWTSVQNVRDSFSKDHTVDSMKRFHDGRSAEFKFNIVDGYGMGLWRVNGWRTMGKDETPVRGWLAMGSSEALLYFDVDMIVVTMLAQQHIEGLEMTAPFANLIKNMTEIPQYS</sequence>
<dbReference type="InterPro" id="IPR007271">
    <property type="entry name" value="Nuc_sug_transpt"/>
</dbReference>
<keyword evidence="3 6" id="KW-1133">Transmembrane helix</keyword>
<feature type="transmembrane region" description="Helical" evidence="6">
    <location>
        <begin position="171"/>
        <end position="192"/>
    </location>
</feature>
<dbReference type="EMBL" id="HBFR01005619">
    <property type="protein sequence ID" value="CAD8876803.1"/>
    <property type="molecule type" value="Transcribed_RNA"/>
</dbReference>
<feature type="domain" description="Beta-lactamase-related" evidence="7">
    <location>
        <begin position="1381"/>
        <end position="1473"/>
    </location>
</feature>
<evidence type="ECO:0000259" key="7">
    <source>
        <dbReference type="Pfam" id="PF00144"/>
    </source>
</evidence>
<evidence type="ECO:0000256" key="3">
    <source>
        <dbReference type="ARBA" id="ARBA00022989"/>
    </source>
</evidence>
<feature type="compositionally biased region" description="Polar residues" evidence="5">
    <location>
        <begin position="664"/>
        <end position="699"/>
    </location>
</feature>
<feature type="transmembrane region" description="Helical" evidence="6">
    <location>
        <begin position="7"/>
        <end position="25"/>
    </location>
</feature>
<feature type="transmembrane region" description="Helical" evidence="6">
    <location>
        <begin position="268"/>
        <end position="285"/>
    </location>
</feature>
<feature type="region of interest" description="Disordered" evidence="5">
    <location>
        <begin position="664"/>
        <end position="720"/>
    </location>
</feature>
<keyword evidence="4 6" id="KW-0472">Membrane</keyword>
<evidence type="ECO:0000313" key="8">
    <source>
        <dbReference type="EMBL" id="CAD8876803.1"/>
    </source>
</evidence>
<feature type="transmembrane region" description="Helical" evidence="6">
    <location>
        <begin position="243"/>
        <end position="261"/>
    </location>
</feature>
<feature type="transmembrane region" description="Helical" evidence="6">
    <location>
        <begin position="78"/>
        <end position="95"/>
    </location>
</feature>
<evidence type="ECO:0000256" key="2">
    <source>
        <dbReference type="ARBA" id="ARBA00022692"/>
    </source>
</evidence>
<evidence type="ECO:0000256" key="1">
    <source>
        <dbReference type="ARBA" id="ARBA00004141"/>
    </source>
</evidence>
<feature type="transmembrane region" description="Helical" evidence="6">
    <location>
        <begin position="337"/>
        <end position="359"/>
    </location>
</feature>
<feature type="transmembrane region" description="Helical" evidence="6">
    <location>
        <begin position="107"/>
        <end position="127"/>
    </location>
</feature>
<protein>
    <recommendedName>
        <fullName evidence="7">Beta-lactamase-related domain-containing protein</fullName>
    </recommendedName>
</protein>
<name>A0A7S1FN09_9STRA</name>
<organism evidence="8">
    <name type="scientific">Corethron hystrix</name>
    <dbReference type="NCBI Taxonomy" id="216773"/>
    <lineage>
        <taxon>Eukaryota</taxon>
        <taxon>Sar</taxon>
        <taxon>Stramenopiles</taxon>
        <taxon>Ochrophyta</taxon>
        <taxon>Bacillariophyta</taxon>
        <taxon>Coscinodiscophyceae</taxon>
        <taxon>Corethrophycidae</taxon>
        <taxon>Corethrales</taxon>
        <taxon>Corethraceae</taxon>
        <taxon>Corethron</taxon>
    </lineage>
</organism>
<gene>
    <name evidence="8" type="ORF">CHYS00102_LOCUS3981</name>
</gene>
<evidence type="ECO:0000256" key="6">
    <source>
        <dbReference type="SAM" id="Phobius"/>
    </source>
</evidence>
<dbReference type="Gene3D" id="3.40.710.10">
    <property type="entry name" value="DD-peptidase/beta-lactamase superfamily"/>
    <property type="match status" value="1"/>
</dbReference>
<dbReference type="GO" id="GO:0015165">
    <property type="term" value="F:pyrimidine nucleotide-sugar transmembrane transporter activity"/>
    <property type="evidence" value="ECO:0007669"/>
    <property type="project" value="InterPro"/>
</dbReference>
<dbReference type="PANTHER" id="PTHR10231">
    <property type="entry name" value="NUCLEOTIDE-SUGAR TRANSMEMBRANE TRANSPORTER"/>
    <property type="match status" value="1"/>
</dbReference>
<reference evidence="8" key="1">
    <citation type="submission" date="2021-01" db="EMBL/GenBank/DDBJ databases">
        <authorList>
            <person name="Corre E."/>
            <person name="Pelletier E."/>
            <person name="Niang G."/>
            <person name="Scheremetjew M."/>
            <person name="Finn R."/>
            <person name="Kale V."/>
            <person name="Holt S."/>
            <person name="Cochrane G."/>
            <person name="Meng A."/>
            <person name="Brown T."/>
            <person name="Cohen L."/>
        </authorList>
    </citation>
    <scope>NUCLEOTIDE SEQUENCE</scope>
    <source>
        <strain evidence="8">308</strain>
    </source>
</reference>
<dbReference type="Pfam" id="PF04142">
    <property type="entry name" value="Nuc_sug_transp"/>
    <property type="match status" value="1"/>
</dbReference>
<feature type="transmembrane region" description="Helical" evidence="6">
    <location>
        <begin position="204"/>
        <end position="223"/>
    </location>
</feature>
<dbReference type="Pfam" id="PF00144">
    <property type="entry name" value="Beta-lactamase"/>
    <property type="match status" value="1"/>
</dbReference>
<accession>A0A7S1FN09</accession>
<feature type="transmembrane region" description="Helical" evidence="6">
    <location>
        <begin position="291"/>
        <end position="309"/>
    </location>
</feature>
<evidence type="ECO:0000256" key="5">
    <source>
        <dbReference type="SAM" id="MobiDB-lite"/>
    </source>
</evidence>
<dbReference type="GO" id="GO:0000139">
    <property type="term" value="C:Golgi membrane"/>
    <property type="evidence" value="ECO:0007669"/>
    <property type="project" value="InterPro"/>
</dbReference>
<dbReference type="SUPFAM" id="SSF56601">
    <property type="entry name" value="beta-lactamase/transpeptidase-like"/>
    <property type="match status" value="1"/>
</dbReference>
<comment type="subcellular location">
    <subcellularLocation>
        <location evidence="1">Membrane</location>
        <topology evidence="1">Multi-pass membrane protein</topology>
    </subcellularLocation>
</comment>
<dbReference type="InterPro" id="IPR012338">
    <property type="entry name" value="Beta-lactam/transpept-like"/>
</dbReference>